<feature type="region of interest" description="Disordered" evidence="1">
    <location>
        <begin position="33"/>
        <end position="96"/>
    </location>
</feature>
<dbReference type="EMBL" id="PNBA02000020">
    <property type="protein sequence ID" value="KAG6388495.1"/>
    <property type="molecule type" value="Genomic_DNA"/>
</dbReference>
<organism evidence="2">
    <name type="scientific">Salvia splendens</name>
    <name type="common">Scarlet sage</name>
    <dbReference type="NCBI Taxonomy" id="180675"/>
    <lineage>
        <taxon>Eukaryota</taxon>
        <taxon>Viridiplantae</taxon>
        <taxon>Streptophyta</taxon>
        <taxon>Embryophyta</taxon>
        <taxon>Tracheophyta</taxon>
        <taxon>Spermatophyta</taxon>
        <taxon>Magnoliopsida</taxon>
        <taxon>eudicotyledons</taxon>
        <taxon>Gunneridae</taxon>
        <taxon>Pentapetalae</taxon>
        <taxon>asterids</taxon>
        <taxon>lamiids</taxon>
        <taxon>Lamiales</taxon>
        <taxon>Lamiaceae</taxon>
        <taxon>Nepetoideae</taxon>
        <taxon>Mentheae</taxon>
        <taxon>Salviinae</taxon>
        <taxon>Salvia</taxon>
        <taxon>Salvia subgen. Calosphace</taxon>
        <taxon>core Calosphace</taxon>
    </lineage>
</organism>
<keyword evidence="3" id="KW-1185">Reference proteome</keyword>
<protein>
    <submittedName>
        <fullName evidence="2">Uncharacterized protein</fullName>
    </submittedName>
</protein>
<dbReference type="AlphaFoldDB" id="A0A8X8W5I6"/>
<accession>A0A8X8W5I6</accession>
<name>A0A8X8W5I6_SALSN</name>
<evidence type="ECO:0000256" key="1">
    <source>
        <dbReference type="SAM" id="MobiDB-lite"/>
    </source>
</evidence>
<evidence type="ECO:0000313" key="3">
    <source>
        <dbReference type="Proteomes" id="UP000298416"/>
    </source>
</evidence>
<evidence type="ECO:0000313" key="2">
    <source>
        <dbReference type="EMBL" id="KAG6388495.1"/>
    </source>
</evidence>
<gene>
    <name evidence="2" type="ORF">SASPL_149923</name>
</gene>
<comment type="caution">
    <text evidence="2">The sequence shown here is derived from an EMBL/GenBank/DDBJ whole genome shotgun (WGS) entry which is preliminary data.</text>
</comment>
<reference evidence="2" key="1">
    <citation type="submission" date="2018-01" db="EMBL/GenBank/DDBJ databases">
        <authorList>
            <person name="Mao J.F."/>
        </authorList>
    </citation>
    <scope>NUCLEOTIDE SEQUENCE</scope>
    <source>
        <strain evidence="2">Huo1</strain>
        <tissue evidence="2">Leaf</tissue>
    </source>
</reference>
<dbReference type="Proteomes" id="UP000298416">
    <property type="component" value="Unassembled WGS sequence"/>
</dbReference>
<feature type="compositionally biased region" description="Basic and acidic residues" evidence="1">
    <location>
        <begin position="33"/>
        <end position="56"/>
    </location>
</feature>
<sequence length="96" mass="9985">MNECGVDMVEADDELGGGAYIVAAFIGEEQRVAGGEGRERWRCGASAEKRGAREGAPEQPGGGVADFDASSAATPSPVPRSPWHSPVPDNCDALQR</sequence>
<proteinExistence type="predicted"/>
<reference evidence="2" key="2">
    <citation type="submission" date="2020-08" db="EMBL/GenBank/DDBJ databases">
        <title>Plant Genome Project.</title>
        <authorList>
            <person name="Zhang R.-G."/>
        </authorList>
    </citation>
    <scope>NUCLEOTIDE SEQUENCE</scope>
    <source>
        <strain evidence="2">Huo1</strain>
        <tissue evidence="2">Leaf</tissue>
    </source>
</reference>